<evidence type="ECO:0000256" key="1">
    <source>
        <dbReference type="SAM" id="MobiDB-lite"/>
    </source>
</evidence>
<organism evidence="2 3">
    <name type="scientific">Caerostris extrusa</name>
    <name type="common">Bark spider</name>
    <name type="synonym">Caerostris bankana</name>
    <dbReference type="NCBI Taxonomy" id="172846"/>
    <lineage>
        <taxon>Eukaryota</taxon>
        <taxon>Metazoa</taxon>
        <taxon>Ecdysozoa</taxon>
        <taxon>Arthropoda</taxon>
        <taxon>Chelicerata</taxon>
        <taxon>Arachnida</taxon>
        <taxon>Araneae</taxon>
        <taxon>Araneomorphae</taxon>
        <taxon>Entelegynae</taxon>
        <taxon>Araneoidea</taxon>
        <taxon>Araneidae</taxon>
        <taxon>Caerostris</taxon>
    </lineage>
</organism>
<proteinExistence type="predicted"/>
<dbReference type="AlphaFoldDB" id="A0AAV4VB66"/>
<gene>
    <name evidence="2" type="ORF">CEXT_680111</name>
</gene>
<keyword evidence="3" id="KW-1185">Reference proteome</keyword>
<sequence>MHPIKPQKFHLPNNNNPFSLHEAEEREKAPSFRRRKNFFPSLPENEEGGGKEGMKSLSDDCIRPKNVKTQTKWELEISQVNNQELHGDKRKKRNNRDIKVRILGSTLARSYRECLEALRFKSLIRIARMAIIAYIFPPFKKEHLLSSAGEELHSKVECLEPTLIENV</sequence>
<feature type="compositionally biased region" description="Basic and acidic residues" evidence="1">
    <location>
        <begin position="21"/>
        <end position="30"/>
    </location>
</feature>
<feature type="compositionally biased region" description="Basic and acidic residues" evidence="1">
    <location>
        <begin position="48"/>
        <end position="61"/>
    </location>
</feature>
<comment type="caution">
    <text evidence="2">The sequence shown here is derived from an EMBL/GenBank/DDBJ whole genome shotgun (WGS) entry which is preliminary data.</text>
</comment>
<evidence type="ECO:0000313" key="3">
    <source>
        <dbReference type="Proteomes" id="UP001054945"/>
    </source>
</evidence>
<reference evidence="2 3" key="1">
    <citation type="submission" date="2021-06" db="EMBL/GenBank/DDBJ databases">
        <title>Caerostris extrusa draft genome.</title>
        <authorList>
            <person name="Kono N."/>
            <person name="Arakawa K."/>
        </authorList>
    </citation>
    <scope>NUCLEOTIDE SEQUENCE [LARGE SCALE GENOMIC DNA]</scope>
</reference>
<feature type="region of interest" description="Disordered" evidence="1">
    <location>
        <begin position="1"/>
        <end position="61"/>
    </location>
</feature>
<protein>
    <submittedName>
        <fullName evidence="2">Uncharacterized protein</fullName>
    </submittedName>
</protein>
<dbReference type="Proteomes" id="UP001054945">
    <property type="component" value="Unassembled WGS sequence"/>
</dbReference>
<accession>A0AAV4VB66</accession>
<dbReference type="EMBL" id="BPLR01014204">
    <property type="protein sequence ID" value="GIY67124.1"/>
    <property type="molecule type" value="Genomic_DNA"/>
</dbReference>
<name>A0AAV4VB66_CAEEX</name>
<evidence type="ECO:0000313" key="2">
    <source>
        <dbReference type="EMBL" id="GIY67124.1"/>
    </source>
</evidence>